<evidence type="ECO:0000313" key="4">
    <source>
        <dbReference type="WBParaSite" id="TMUE_3000011470.1"/>
    </source>
</evidence>
<organism evidence="3 4">
    <name type="scientific">Trichuris muris</name>
    <name type="common">Mouse whipworm</name>
    <dbReference type="NCBI Taxonomy" id="70415"/>
    <lineage>
        <taxon>Eukaryota</taxon>
        <taxon>Metazoa</taxon>
        <taxon>Ecdysozoa</taxon>
        <taxon>Nematoda</taxon>
        <taxon>Enoplea</taxon>
        <taxon>Dorylaimia</taxon>
        <taxon>Trichinellida</taxon>
        <taxon>Trichuridae</taxon>
        <taxon>Trichuris</taxon>
    </lineage>
</organism>
<dbReference type="Gene3D" id="3.40.33.10">
    <property type="entry name" value="CAP"/>
    <property type="match status" value="1"/>
</dbReference>
<evidence type="ECO:0000259" key="2">
    <source>
        <dbReference type="Pfam" id="PF18885"/>
    </source>
</evidence>
<reference evidence="4" key="1">
    <citation type="submission" date="2019-12" db="UniProtKB">
        <authorList>
            <consortium name="WormBaseParasite"/>
        </authorList>
    </citation>
    <scope>IDENTIFICATION</scope>
</reference>
<keyword evidence="1" id="KW-0732">Signal</keyword>
<evidence type="ECO:0000313" key="3">
    <source>
        <dbReference type="Proteomes" id="UP000046395"/>
    </source>
</evidence>
<dbReference type="AlphaFoldDB" id="A0A5S6QW38"/>
<keyword evidence="3" id="KW-1185">Reference proteome</keyword>
<proteinExistence type="predicted"/>
<feature type="signal peptide" evidence="1">
    <location>
        <begin position="1"/>
        <end position="19"/>
    </location>
</feature>
<feature type="chain" id="PRO_5024354553" evidence="1">
    <location>
        <begin position="20"/>
        <end position="355"/>
    </location>
</feature>
<dbReference type="WBParaSite" id="TMUE_3000011470.1">
    <property type="protein sequence ID" value="TMUE_3000011470.1"/>
    <property type="gene ID" value="WBGene00288873"/>
</dbReference>
<name>A0A5S6QW38_TRIMR</name>
<evidence type="ECO:0000256" key="1">
    <source>
        <dbReference type="SAM" id="SignalP"/>
    </source>
</evidence>
<accession>A0A5S6QW38</accession>
<dbReference type="SUPFAM" id="SSF55797">
    <property type="entry name" value="PR-1-like"/>
    <property type="match status" value="1"/>
</dbReference>
<protein>
    <submittedName>
        <fullName evidence="4">SCP domain-containing protein</fullName>
    </submittedName>
</protein>
<dbReference type="Proteomes" id="UP000046395">
    <property type="component" value="Unassembled WGS sequence"/>
</dbReference>
<dbReference type="Pfam" id="PF18885">
    <property type="entry name" value="DUF5648"/>
    <property type="match status" value="1"/>
</dbReference>
<feature type="domain" description="DUF5648" evidence="2">
    <location>
        <begin position="206"/>
        <end position="284"/>
    </location>
</feature>
<dbReference type="STRING" id="70415.A0A5S6QW38"/>
<dbReference type="InterPro" id="IPR043708">
    <property type="entry name" value="DUF5648"/>
</dbReference>
<dbReference type="InterPro" id="IPR035940">
    <property type="entry name" value="CAP_sf"/>
</dbReference>
<sequence length="355" mass="39730">MLLPLLILCLSANAALTVAVHGVDQGLSDAQKEDIKTKLNKFRAERKSGNMHCLSEWDTELEKVAAMLAPECSDAPYQIDGRAGAVYVTNETTDISQFVDKLETMECAYNINEDICRKTKDTDCDNYRRFAWWAGGKFGCRLSICRAPCYPTSSMLTCVFEKEPSDEQPFAKGTACSFCSADTPCVQNLCCPKADNNANCGQRPSNLIPLYRMVHPVRKDTVLTTSQDRVNELKSLQYEEMGIFGHVMNAADKKACPFAKKLVEMKVIGKAFYAYAAREAAVANLRQSNYEERDTELGYVVSGEGLCCANKSATAFMRNAQLYYYTADEDEVNQIIERKGPYVQYMIIDSPFAMW</sequence>